<organism evidence="2 3">
    <name type="scientific">Mustela putorius furo</name>
    <name type="common">European domestic ferret</name>
    <name type="synonym">Mustela furo</name>
    <dbReference type="NCBI Taxonomy" id="9669"/>
    <lineage>
        <taxon>Eukaryota</taxon>
        <taxon>Metazoa</taxon>
        <taxon>Chordata</taxon>
        <taxon>Craniata</taxon>
        <taxon>Vertebrata</taxon>
        <taxon>Euteleostomi</taxon>
        <taxon>Mammalia</taxon>
        <taxon>Eutheria</taxon>
        <taxon>Laurasiatheria</taxon>
        <taxon>Carnivora</taxon>
        <taxon>Caniformia</taxon>
        <taxon>Musteloidea</taxon>
        <taxon>Mustelidae</taxon>
        <taxon>Mustelinae</taxon>
        <taxon>Mustela</taxon>
    </lineage>
</organism>
<evidence type="ECO:0000313" key="2">
    <source>
        <dbReference type="Proteomes" id="UP000000715"/>
    </source>
</evidence>
<dbReference type="OrthoDB" id="10258089at2759"/>
<dbReference type="InterPro" id="IPR011989">
    <property type="entry name" value="ARM-like"/>
</dbReference>
<evidence type="ECO:0000313" key="3">
    <source>
        <dbReference type="RefSeq" id="XP_044931962.1"/>
    </source>
</evidence>
<name>A0A8U0RX42_MUSPF</name>
<dbReference type="CTD" id="133015"/>
<dbReference type="Pfam" id="PF10274">
    <property type="entry name" value="ParcG"/>
    <property type="match status" value="1"/>
</dbReference>
<dbReference type="InterPro" id="IPR016024">
    <property type="entry name" value="ARM-type_fold"/>
</dbReference>
<dbReference type="PANTHER" id="PTHR21207">
    <property type="entry name" value="PARKIN COREGULATED GENE PROTEIN PARK2 COREGULATED"/>
    <property type="match status" value="1"/>
</dbReference>
<dbReference type="PANTHER" id="PTHR21207:SF1">
    <property type="entry name" value="PACRG-LIKE PROTEIN"/>
    <property type="match status" value="1"/>
</dbReference>
<keyword evidence="2" id="KW-1185">Reference proteome</keyword>
<protein>
    <submittedName>
        <fullName evidence="3">PACRG-like protein isoform X1</fullName>
    </submittedName>
</protein>
<dbReference type="GeneID" id="101693137"/>
<accession>A0A8U0RX42</accession>
<dbReference type="Gene3D" id="1.25.10.10">
    <property type="entry name" value="Leucine-rich Repeat Variant"/>
    <property type="match status" value="1"/>
</dbReference>
<dbReference type="RefSeq" id="XP_044931962.1">
    <property type="nucleotide sequence ID" value="XM_045076027.1"/>
</dbReference>
<sequence length="318" mass="34684">MRLTSLRGAARSGDRAKPHFPGIPAAGDRSGEVGRGRRAKVPPGVGAGVRVAAGERRGSCDQRTSSSMQIKHRTTVQQSNSSSSTSSPETARKVHPRPSDKLNPKTINPVASDKRHMVIMMKNGNDTCNSSFLQAFQNKFGEQSRAPSAFAAIYSKGGIPCRLVHGSVKHRLQWECPPENLPFDPLLITLAEGLRETKHPYTFVSKEGFRELLLVQGALEKAVPLLPRLIPVLKAALVHMDDEVFARGLNALVQLSIVVGPSLNDHLKHLLTSLSKRLRDKKFKEPITSALQKLEQHGGNGSLIIIKSKIPTYCSICC</sequence>
<evidence type="ECO:0000256" key="1">
    <source>
        <dbReference type="SAM" id="MobiDB-lite"/>
    </source>
</evidence>
<feature type="compositionally biased region" description="Low complexity" evidence="1">
    <location>
        <begin position="41"/>
        <end position="52"/>
    </location>
</feature>
<reference evidence="3" key="1">
    <citation type="submission" date="2025-08" db="UniProtKB">
        <authorList>
            <consortium name="RefSeq"/>
        </authorList>
    </citation>
    <scope>IDENTIFICATION</scope>
    <source>
        <tissue evidence="3">Brain</tissue>
    </source>
</reference>
<dbReference type="Proteomes" id="UP000000715">
    <property type="component" value="Unplaced"/>
</dbReference>
<dbReference type="InterPro" id="IPR019399">
    <property type="entry name" value="Parkin_co-regulated_protein"/>
</dbReference>
<dbReference type="AlphaFoldDB" id="A0A8U0RX42"/>
<dbReference type="SUPFAM" id="SSF48371">
    <property type="entry name" value="ARM repeat"/>
    <property type="match status" value="1"/>
</dbReference>
<gene>
    <name evidence="3" type="primary">PACRGL</name>
</gene>
<feature type="region of interest" description="Disordered" evidence="1">
    <location>
        <begin position="1"/>
        <end position="108"/>
    </location>
</feature>
<proteinExistence type="predicted"/>